<accession>A0A0L6CJK1</accession>
<name>A0A0L6CJK1_9MICO</name>
<dbReference type="AlphaFoldDB" id="A0A0L6CJK1"/>
<evidence type="ECO:0000256" key="1">
    <source>
        <dbReference type="PROSITE-ProRule" id="PRU01076"/>
    </source>
</evidence>
<dbReference type="STRING" id="1631356.VV01_13335"/>
<dbReference type="InterPro" id="IPR007159">
    <property type="entry name" value="SpoVT-AbrB_dom"/>
</dbReference>
<dbReference type="SUPFAM" id="SSF89447">
    <property type="entry name" value="AbrB/MazE/MraZ-like"/>
    <property type="match status" value="1"/>
</dbReference>
<evidence type="ECO:0000259" key="2">
    <source>
        <dbReference type="PROSITE" id="PS51740"/>
    </source>
</evidence>
<keyword evidence="1" id="KW-0238">DNA-binding</keyword>
<dbReference type="OrthoDB" id="9811597at2"/>
<dbReference type="RefSeq" id="WP_050670311.1">
    <property type="nucleotide sequence ID" value="NZ_LAIR01000002.1"/>
</dbReference>
<feature type="domain" description="SpoVT-AbrB" evidence="2">
    <location>
        <begin position="2"/>
        <end position="49"/>
    </location>
</feature>
<proteinExistence type="predicted"/>
<evidence type="ECO:0000313" key="3">
    <source>
        <dbReference type="EMBL" id="KNX37914.1"/>
    </source>
</evidence>
<dbReference type="Proteomes" id="UP000037397">
    <property type="component" value="Unassembled WGS sequence"/>
</dbReference>
<sequence>MHATVTISTKGQLTVPAAIRERLRIRDGDRLSVTVDEGGDSMRIERVPDLDELSTKFTALAAQVDPVRSVGDYMAEHWDPEA</sequence>
<organism evidence="3 4">
    <name type="scientific">Luteipulveratus halotolerans</name>
    <dbReference type="NCBI Taxonomy" id="1631356"/>
    <lineage>
        <taxon>Bacteria</taxon>
        <taxon>Bacillati</taxon>
        <taxon>Actinomycetota</taxon>
        <taxon>Actinomycetes</taxon>
        <taxon>Micrococcales</taxon>
        <taxon>Dermacoccaceae</taxon>
        <taxon>Luteipulveratus</taxon>
    </lineage>
</organism>
<dbReference type="Gene3D" id="2.10.260.10">
    <property type="match status" value="1"/>
</dbReference>
<gene>
    <name evidence="3" type="ORF">VV01_13335</name>
</gene>
<dbReference type="Pfam" id="PF04014">
    <property type="entry name" value="MazE_antitoxin"/>
    <property type="match status" value="1"/>
</dbReference>
<reference evidence="4" key="1">
    <citation type="submission" date="2015-03" db="EMBL/GenBank/DDBJ databases">
        <title>Luteipulveratus halotolerans sp. nov., a novel actinobacterium (Dermacoccaceae) from Sarawak, Malaysia.</title>
        <authorList>
            <person name="Juboi H."/>
            <person name="Basik A."/>
            <person name="Shamsul S.S."/>
            <person name="Arnold P."/>
            <person name="Schmitt E.K."/>
            <person name="Sanglier J.-J."/>
            <person name="Yeo T."/>
        </authorList>
    </citation>
    <scope>NUCLEOTIDE SEQUENCE [LARGE SCALE GENOMIC DNA]</scope>
    <source>
        <strain evidence="4">C296001</strain>
    </source>
</reference>
<dbReference type="InterPro" id="IPR037914">
    <property type="entry name" value="SpoVT-AbrB_sf"/>
</dbReference>
<protein>
    <recommendedName>
        <fullName evidence="2">SpoVT-AbrB domain-containing protein</fullName>
    </recommendedName>
</protein>
<dbReference type="PROSITE" id="PS51740">
    <property type="entry name" value="SPOVT_ABRB"/>
    <property type="match status" value="1"/>
</dbReference>
<keyword evidence="4" id="KW-1185">Reference proteome</keyword>
<dbReference type="EMBL" id="LAIR01000002">
    <property type="protein sequence ID" value="KNX37914.1"/>
    <property type="molecule type" value="Genomic_DNA"/>
</dbReference>
<comment type="caution">
    <text evidence="3">The sequence shown here is derived from an EMBL/GenBank/DDBJ whole genome shotgun (WGS) entry which is preliminary data.</text>
</comment>
<dbReference type="GO" id="GO:0003677">
    <property type="term" value="F:DNA binding"/>
    <property type="evidence" value="ECO:0007669"/>
    <property type="project" value="UniProtKB-UniRule"/>
</dbReference>
<dbReference type="NCBIfam" id="TIGR01439">
    <property type="entry name" value="lp_hng_hel_AbrB"/>
    <property type="match status" value="1"/>
</dbReference>
<dbReference type="SMART" id="SM00966">
    <property type="entry name" value="SpoVT_AbrB"/>
    <property type="match status" value="1"/>
</dbReference>
<evidence type="ECO:0000313" key="4">
    <source>
        <dbReference type="Proteomes" id="UP000037397"/>
    </source>
</evidence>